<keyword evidence="3" id="KW-1185">Reference proteome</keyword>
<comment type="caution">
    <text evidence="2">The sequence shown here is derived from an EMBL/GenBank/DDBJ whole genome shotgun (WGS) entry which is preliminary data.</text>
</comment>
<dbReference type="RefSeq" id="WP_113853975.1">
    <property type="nucleotide sequence ID" value="NZ_PDCH01000019.1"/>
</dbReference>
<proteinExistence type="predicted"/>
<keyword evidence="1" id="KW-0472">Membrane</keyword>
<dbReference type="EMBL" id="PDCH01000019">
    <property type="protein sequence ID" value="RBP98833.1"/>
    <property type="molecule type" value="Genomic_DNA"/>
</dbReference>
<name>A0A366KCJ0_9BIFI</name>
<dbReference type="Proteomes" id="UP000252345">
    <property type="component" value="Unassembled WGS sequence"/>
</dbReference>
<sequence length="494" mass="54296">MAEKDNGEEGLLYSSTFAPLLRQKAVAIWSLHQAVVAGILIAVFMLRTAVAHAPVLSWATLVLVAILVVDLVTVRGLSMWQVAGLRLGLLLRQATGATKATFSPITSGATVAFADIPGEEGETVNTYRVVNTGEMDGACFLWDSVHNQATAPLLMEAQSDQLAKADIRNTRADEFAAALHSLADQPDVVRVTLQARALRRPVEKSPGLSAAEGNAAAADIEYLEDGPLAHTIRHDYILGITIDPSARSTSKVNFSKPRASLEDVSRLLAKRVSELCSMLAGTGVRPDGITWMNAAQVRGQMKVLTDPDAYQLLDPQGNLPDDVPVQTSWREMADHVAVGPSYARSFWISQWPVGLPVFSDWLTELTRSPDSQQILTLVFHHRTEHQAKASFDRKNQEAGSMRWLNRKLDRPDDDKIESEEQTIARLKRESSENGGDIQFQGFATILADDLSALDEADQGIQRLFKKKGMYLDRQRDQQLTRWVGALPLGLEGRK</sequence>
<keyword evidence="1" id="KW-0812">Transmembrane</keyword>
<dbReference type="NCBIfam" id="NF042935">
    <property type="entry name" value="SCO6880_fam"/>
    <property type="match status" value="1"/>
</dbReference>
<feature type="transmembrane region" description="Helical" evidence="1">
    <location>
        <begin position="26"/>
        <end position="46"/>
    </location>
</feature>
<evidence type="ECO:0008006" key="4">
    <source>
        <dbReference type="Google" id="ProtNLM"/>
    </source>
</evidence>
<gene>
    <name evidence="2" type="ORF">CRD59_07005</name>
</gene>
<evidence type="ECO:0000313" key="2">
    <source>
        <dbReference type="EMBL" id="RBP98833.1"/>
    </source>
</evidence>
<keyword evidence="1" id="KW-1133">Transmembrane helix</keyword>
<evidence type="ECO:0000256" key="1">
    <source>
        <dbReference type="SAM" id="Phobius"/>
    </source>
</evidence>
<feature type="transmembrane region" description="Helical" evidence="1">
    <location>
        <begin position="58"/>
        <end position="77"/>
    </location>
</feature>
<evidence type="ECO:0000313" key="3">
    <source>
        <dbReference type="Proteomes" id="UP000252345"/>
    </source>
</evidence>
<accession>A0A366KCJ0</accession>
<protein>
    <recommendedName>
        <fullName evidence="4">PrgI family protein</fullName>
    </recommendedName>
</protein>
<organism evidence="2 3">
    <name type="scientific">Bifidobacterium xylocopae</name>
    <dbReference type="NCBI Taxonomy" id="2493119"/>
    <lineage>
        <taxon>Bacteria</taxon>
        <taxon>Bacillati</taxon>
        <taxon>Actinomycetota</taxon>
        <taxon>Actinomycetes</taxon>
        <taxon>Bifidobacteriales</taxon>
        <taxon>Bifidobacteriaceae</taxon>
        <taxon>Bifidobacterium</taxon>
    </lineage>
</organism>
<dbReference type="OrthoDB" id="3859571at2"/>
<reference evidence="2 3" key="1">
    <citation type="submission" date="2017-10" db="EMBL/GenBank/DDBJ databases">
        <title>Bifidobacterium xylocopum sp. nov. and Bifidobacterium aemilianum sp. nov., from the carpenter bee (Xylocopa violacea) digestive tract.</title>
        <authorList>
            <person name="Alberoni D."/>
            <person name="Baffoni L."/>
            <person name="Di Gioia D."/>
            <person name="Gaggia F."/>
            <person name="Biavati B."/>
        </authorList>
    </citation>
    <scope>NUCLEOTIDE SEQUENCE [LARGE SCALE GENOMIC DNA]</scope>
    <source>
        <strain evidence="2 3">XV2</strain>
    </source>
</reference>
<dbReference type="AlphaFoldDB" id="A0A366KCJ0"/>
<dbReference type="InterPro" id="IPR049978">
    <property type="entry name" value="SCO6880-like"/>
</dbReference>